<sequence length="90" mass="10380">MMRSERAVQTVKKTLWKNAEDKHLALSHCRTTPLEGLHLSPAQILMGRRPHTKLPVKISLLVPKPSSFHEVKRHFDMEKTKLTFCHDGVE</sequence>
<organism evidence="1 2">
    <name type="scientific">Eptatretus burgeri</name>
    <name type="common">Inshore hagfish</name>
    <dbReference type="NCBI Taxonomy" id="7764"/>
    <lineage>
        <taxon>Eukaryota</taxon>
        <taxon>Metazoa</taxon>
        <taxon>Chordata</taxon>
        <taxon>Craniata</taxon>
        <taxon>Vertebrata</taxon>
        <taxon>Cyclostomata</taxon>
        <taxon>Myxini</taxon>
        <taxon>Myxiniformes</taxon>
        <taxon>Myxinidae</taxon>
        <taxon>Eptatretinae</taxon>
        <taxon>Eptatretus</taxon>
    </lineage>
</organism>
<dbReference type="OMA" id="MGRRPHT"/>
<dbReference type="InterPro" id="IPR036397">
    <property type="entry name" value="RNaseH_sf"/>
</dbReference>
<dbReference type="AlphaFoldDB" id="A0A8C4ND76"/>
<reference evidence="1" key="2">
    <citation type="submission" date="2025-09" db="UniProtKB">
        <authorList>
            <consortium name="Ensembl"/>
        </authorList>
    </citation>
    <scope>IDENTIFICATION</scope>
</reference>
<evidence type="ECO:0000313" key="2">
    <source>
        <dbReference type="Proteomes" id="UP000694388"/>
    </source>
</evidence>
<evidence type="ECO:0000313" key="1">
    <source>
        <dbReference type="Ensembl" id="ENSEBUP00000005940.1"/>
    </source>
</evidence>
<accession>A0A8C4ND76</accession>
<proteinExistence type="predicted"/>
<dbReference type="Ensembl" id="ENSEBUT00000006385.1">
    <property type="protein sequence ID" value="ENSEBUP00000005940.1"/>
    <property type="gene ID" value="ENSEBUG00000003976.1"/>
</dbReference>
<dbReference type="GO" id="GO:0003676">
    <property type="term" value="F:nucleic acid binding"/>
    <property type="evidence" value="ECO:0007669"/>
    <property type="project" value="InterPro"/>
</dbReference>
<dbReference type="Gene3D" id="3.30.420.10">
    <property type="entry name" value="Ribonuclease H-like superfamily/Ribonuclease H"/>
    <property type="match status" value="1"/>
</dbReference>
<protein>
    <submittedName>
        <fullName evidence="1">Uncharacterized protein</fullName>
    </submittedName>
</protein>
<dbReference type="Proteomes" id="UP000694388">
    <property type="component" value="Unplaced"/>
</dbReference>
<dbReference type="GeneTree" id="ENSGT01120000273911"/>
<name>A0A8C4ND76_EPTBU</name>
<reference evidence="1" key="1">
    <citation type="submission" date="2025-08" db="UniProtKB">
        <authorList>
            <consortium name="Ensembl"/>
        </authorList>
    </citation>
    <scope>IDENTIFICATION</scope>
</reference>
<keyword evidence="2" id="KW-1185">Reference proteome</keyword>